<evidence type="ECO:0000313" key="4">
    <source>
        <dbReference type="Proteomes" id="UP000293195"/>
    </source>
</evidence>
<gene>
    <name evidence="3" type="ORF">AA0119_g9599</name>
</gene>
<evidence type="ECO:0000256" key="2">
    <source>
        <dbReference type="SAM" id="Phobius"/>
    </source>
</evidence>
<feature type="transmembrane region" description="Helical" evidence="2">
    <location>
        <begin position="616"/>
        <end position="636"/>
    </location>
</feature>
<name>A0ABY0FZD0_9PLEO</name>
<accession>A0ABY0FZD0</accession>
<protein>
    <submittedName>
        <fullName evidence="3">Uncharacterized protein</fullName>
    </submittedName>
</protein>
<organism evidence="3 4">
    <name type="scientific">Alternaria tenuissima</name>
    <dbReference type="NCBI Taxonomy" id="119927"/>
    <lineage>
        <taxon>Eukaryota</taxon>
        <taxon>Fungi</taxon>
        <taxon>Dikarya</taxon>
        <taxon>Ascomycota</taxon>
        <taxon>Pezizomycotina</taxon>
        <taxon>Dothideomycetes</taxon>
        <taxon>Pleosporomycetidae</taxon>
        <taxon>Pleosporales</taxon>
        <taxon>Pleosporineae</taxon>
        <taxon>Pleosporaceae</taxon>
        <taxon>Alternaria</taxon>
        <taxon>Alternaria sect. Alternaria</taxon>
        <taxon>Alternaria alternata complex</taxon>
    </lineage>
</organism>
<dbReference type="EMBL" id="PDXF01000053">
    <property type="protein sequence ID" value="RYN93329.1"/>
    <property type="molecule type" value="Genomic_DNA"/>
</dbReference>
<evidence type="ECO:0000256" key="1">
    <source>
        <dbReference type="SAM" id="MobiDB-lite"/>
    </source>
</evidence>
<reference evidence="4" key="1">
    <citation type="journal article" date="2019" name="bioRxiv">
        <title>Genomics, evolutionary history and diagnostics of the Alternaria alternata species group including apple and Asian pear pathotypes.</title>
        <authorList>
            <person name="Armitage A.D."/>
            <person name="Cockerton H.M."/>
            <person name="Sreenivasaprasad S."/>
            <person name="Woodhall J.W."/>
            <person name="Lane C.R."/>
            <person name="Harrison R.J."/>
            <person name="Clarkson J.P."/>
        </authorList>
    </citation>
    <scope>NUCLEOTIDE SEQUENCE [LARGE SCALE GENOMIC DNA]</scope>
    <source>
        <strain evidence="4">FERA 635</strain>
    </source>
</reference>
<sequence>MSASGQKEALVGWVLYYNTPTHMQRRKQELEKTEMDALKDPVILTGPSAQDRQNTDMRPAEPHQRFKNKPYLQCLEILEDAFPALKSFLEKLANEEEPGRKAVNSHYQAKHGRAPGRCYCLEFQDDSVSVVEEGVFESPSTLRAYLKKKSATESRIEKHRRLFILEDMEPDYVDALGHHLGVYPLVFSEQMNTWNFTDSWSIPHRGLPSMSIPEQSFTLRYYELRTLLEPKSVDVLSLQTSFAVNRRRYERWRDIDIPSLGKPDRRHAFVRRCASFWTSQSSLSDGTPDDLGWDAVILVDPAFVATCAVPPAKPTKPDVPKFNGLPIDPSALKTLDDCLILQAEEPFKSRSALWRAQDWGTPHSLQGTPHRSWPYHNGCSTLAPLMFSEVGMGAKEANVGMFQRRRNLTSAMDEMVFYWTRLATPDLIQKTNEKSSNSAFYLLKHVAQHWVNQLELMNTTIARAEWFSDDYQAKIDDNLSKQKWKNDLLKINEIAKDINYMRRHLNHFWRAMYLNLERLGVQLGSESVDRDASLALQGAQKDFFTIHTRMQPLRDRAEALNSVSNDLANLRAAFRGVSDGEFSLRLSLFASVVFPLTLLAGIFSMGDEFRPGRPQFYKLWAIGVPVCLIVALGLVYGRRPWAVTIDIWDYARAWLEDLKLVEPKNGKAAQKPVKVGMKAHRVEKSRSIEQKSLKKRASRRNRDEEHGDY</sequence>
<dbReference type="Pfam" id="PF01544">
    <property type="entry name" value="CorA"/>
    <property type="match status" value="1"/>
</dbReference>
<feature type="compositionally biased region" description="Basic and acidic residues" evidence="1">
    <location>
        <begin position="680"/>
        <end position="692"/>
    </location>
</feature>
<keyword evidence="2" id="KW-0472">Membrane</keyword>
<feature type="region of interest" description="Disordered" evidence="1">
    <location>
        <begin position="671"/>
        <end position="709"/>
    </location>
</feature>
<evidence type="ECO:0000313" key="3">
    <source>
        <dbReference type="EMBL" id="RYN93329.1"/>
    </source>
</evidence>
<comment type="caution">
    <text evidence="3">The sequence shown here is derived from an EMBL/GenBank/DDBJ whole genome shotgun (WGS) entry which is preliminary data.</text>
</comment>
<feature type="compositionally biased region" description="Basic and acidic residues" evidence="1">
    <location>
        <begin position="700"/>
        <end position="709"/>
    </location>
</feature>
<feature type="transmembrane region" description="Helical" evidence="2">
    <location>
        <begin position="582"/>
        <end position="604"/>
    </location>
</feature>
<keyword evidence="2" id="KW-0812">Transmembrane</keyword>
<keyword evidence="2" id="KW-1133">Transmembrane helix</keyword>
<dbReference type="InterPro" id="IPR002523">
    <property type="entry name" value="MgTranspt_CorA/ZnTranspt_ZntB"/>
</dbReference>
<keyword evidence="4" id="KW-1185">Reference proteome</keyword>
<proteinExistence type="predicted"/>
<dbReference type="Proteomes" id="UP000293195">
    <property type="component" value="Unassembled WGS sequence"/>
</dbReference>